<feature type="compositionally biased region" description="Basic and acidic residues" evidence="2">
    <location>
        <begin position="340"/>
        <end position="349"/>
    </location>
</feature>
<feature type="compositionally biased region" description="Acidic residues" evidence="2">
    <location>
        <begin position="350"/>
        <end position="375"/>
    </location>
</feature>
<feature type="compositionally biased region" description="Acidic residues" evidence="2">
    <location>
        <begin position="291"/>
        <end position="300"/>
    </location>
</feature>
<dbReference type="OrthoDB" id="7744269at2759"/>
<protein>
    <submittedName>
        <fullName evidence="3">Uncharacterized protein</fullName>
    </submittedName>
</protein>
<evidence type="ECO:0000256" key="2">
    <source>
        <dbReference type="SAM" id="MobiDB-lite"/>
    </source>
</evidence>
<feature type="region of interest" description="Disordered" evidence="2">
    <location>
        <begin position="280"/>
        <end position="375"/>
    </location>
</feature>
<dbReference type="AlphaFoldDB" id="A0A182F0X0"/>
<feature type="region of interest" description="Disordered" evidence="2">
    <location>
        <begin position="140"/>
        <end position="162"/>
    </location>
</feature>
<dbReference type="EnsemblMetazoa" id="AALB000093-RA">
    <property type="protein sequence ID" value="AALB000093-PA"/>
    <property type="gene ID" value="AALB000093"/>
</dbReference>
<dbReference type="RefSeq" id="XP_035775083.1">
    <property type="nucleotide sequence ID" value="XM_035919190.1"/>
</dbReference>
<feature type="coiled-coil region" evidence="1">
    <location>
        <begin position="57"/>
        <end position="119"/>
    </location>
</feature>
<dbReference type="VEuPathDB" id="VectorBase:AALB20_036227"/>
<organism evidence="3 4">
    <name type="scientific">Anopheles albimanus</name>
    <name type="common">New world malaria mosquito</name>
    <dbReference type="NCBI Taxonomy" id="7167"/>
    <lineage>
        <taxon>Eukaryota</taxon>
        <taxon>Metazoa</taxon>
        <taxon>Ecdysozoa</taxon>
        <taxon>Arthropoda</taxon>
        <taxon>Hexapoda</taxon>
        <taxon>Insecta</taxon>
        <taxon>Pterygota</taxon>
        <taxon>Neoptera</taxon>
        <taxon>Endopterygota</taxon>
        <taxon>Diptera</taxon>
        <taxon>Nematocera</taxon>
        <taxon>Culicoidea</taxon>
        <taxon>Culicidae</taxon>
        <taxon>Anophelinae</taxon>
        <taxon>Anopheles</taxon>
    </lineage>
</organism>
<proteinExistence type="predicted"/>
<dbReference type="VEuPathDB" id="VectorBase:AALB000093"/>
<keyword evidence="1" id="KW-0175">Coiled coil</keyword>
<sequence>MVYTKRKRGRPSRADLDARKSGTKQQKSPVSQAEESEEAEEELNPDASVHDSLQTLLETLSQQAALILEQNARIEQRITYLEQGISRIDQQNGLVELQNDRIEQQIARIEQRTITMEDQLNNLSTPVTIVNGPDALTSEKQTTQTAGAADTPPSSNEPFSIQPATTGQEVLRLDEKLGDAAYYAQAVKWLDWNVYEDMSKDRMNKTMDLLISPDLQSKCYWNTVKTNWRMPSLKFRKNIIKIIQEISTTDWETVTESDVEMFVTKKLNLARRNLRRRGSGIREPMKSCDESSVELDDDTSIDSSSIDFGDDDDADGDKEQQHQQQQQEQKYEMEEEKLIEEELHTGNDRNEDDTSLDLDDDLDSIDDELDELEFD</sequence>
<keyword evidence="4" id="KW-1185">Reference proteome</keyword>
<evidence type="ECO:0000313" key="4">
    <source>
        <dbReference type="Proteomes" id="UP000069272"/>
    </source>
</evidence>
<feature type="compositionally biased region" description="Basic residues" evidence="2">
    <location>
        <begin position="1"/>
        <end position="11"/>
    </location>
</feature>
<evidence type="ECO:0000256" key="1">
    <source>
        <dbReference type="SAM" id="Coils"/>
    </source>
</evidence>
<dbReference type="Proteomes" id="UP000069272">
    <property type="component" value="Chromosome 2L"/>
</dbReference>
<reference evidence="3 4" key="1">
    <citation type="journal article" date="2017" name="G3 (Bethesda)">
        <title>The Physical Genome Mapping of Anopheles albimanus Corrected Scaffold Misassemblies and Identified Interarm Rearrangements in Genus Anopheles.</title>
        <authorList>
            <person name="Artemov G.N."/>
            <person name="Peery A.N."/>
            <person name="Jiang X."/>
            <person name="Tu Z."/>
            <person name="Stegniy V.N."/>
            <person name="Sharakhova M.V."/>
            <person name="Sharakhov I.V."/>
        </authorList>
    </citation>
    <scope>NUCLEOTIDE SEQUENCE [LARGE SCALE GENOMIC DNA]</scope>
    <source>
        <strain evidence="3 4">ALBI9_A</strain>
    </source>
</reference>
<evidence type="ECO:0000313" key="3">
    <source>
        <dbReference type="EnsemblMetazoa" id="AALB000093-PA"/>
    </source>
</evidence>
<name>A0A182F0X0_ANOAL</name>
<feature type="compositionally biased region" description="Acidic residues" evidence="2">
    <location>
        <begin position="34"/>
        <end position="44"/>
    </location>
</feature>
<dbReference type="GeneID" id="118457537"/>
<accession>A0A182F0X0</accession>
<reference evidence="3" key="2">
    <citation type="submission" date="2022-08" db="UniProtKB">
        <authorList>
            <consortium name="EnsemblMetazoa"/>
        </authorList>
    </citation>
    <scope>IDENTIFICATION</scope>
    <source>
        <strain evidence="3">STECLA/ALBI9_A</strain>
    </source>
</reference>
<feature type="region of interest" description="Disordered" evidence="2">
    <location>
        <begin position="1"/>
        <end position="47"/>
    </location>
</feature>
<dbReference type="KEGG" id="aali:118457537"/>